<keyword evidence="2" id="KW-0238">DNA-binding</keyword>
<keyword evidence="1" id="KW-0805">Transcription regulation</keyword>
<dbReference type="InterPro" id="IPR001387">
    <property type="entry name" value="Cro/C1-type_HTH"/>
</dbReference>
<evidence type="ECO:0000256" key="1">
    <source>
        <dbReference type="ARBA" id="ARBA00023015"/>
    </source>
</evidence>
<evidence type="ECO:0000313" key="5">
    <source>
        <dbReference type="EMBL" id="ANQ12890.1"/>
    </source>
</evidence>
<reference evidence="5 6" key="1">
    <citation type="submission" date="2016-07" db="EMBL/GenBank/DDBJ databases">
        <title>Developing Vibrio natriegens as a novel, fast-growing host for biotechnology.</title>
        <authorList>
            <person name="Weinstock M.T."/>
            <person name="Hesek E.D."/>
            <person name="Wilson C.M."/>
            <person name="Gibson D.G."/>
        </authorList>
    </citation>
    <scope>NUCLEOTIDE SEQUENCE [LARGE SCALE GENOMIC DNA]</scope>
    <source>
        <strain evidence="5 6">ATCC 14048</strain>
    </source>
</reference>
<dbReference type="PANTHER" id="PTHR40661:SF2">
    <property type="entry name" value="HTH-TYPE TRANSCRIPTIONAL REGULATOR PRTR"/>
    <property type="match status" value="1"/>
</dbReference>
<organism evidence="5 6">
    <name type="scientific">Vibrio natriegens NBRC 15636 = ATCC 14048 = DSM 759</name>
    <dbReference type="NCBI Taxonomy" id="1219067"/>
    <lineage>
        <taxon>Bacteria</taxon>
        <taxon>Pseudomonadati</taxon>
        <taxon>Pseudomonadota</taxon>
        <taxon>Gammaproteobacteria</taxon>
        <taxon>Vibrionales</taxon>
        <taxon>Vibrionaceae</taxon>
        <taxon>Vibrio</taxon>
    </lineage>
</organism>
<feature type="domain" description="HTH cro/C1-type" evidence="4">
    <location>
        <begin position="48"/>
        <end position="88"/>
    </location>
</feature>
<accession>A0AAN1CWS3</accession>
<dbReference type="InterPro" id="IPR010982">
    <property type="entry name" value="Lambda_DNA-bd_dom_sf"/>
</dbReference>
<dbReference type="CDD" id="cd06529">
    <property type="entry name" value="S24_LexA-like"/>
    <property type="match status" value="1"/>
</dbReference>
<dbReference type="SUPFAM" id="SSF47413">
    <property type="entry name" value="lambda repressor-like DNA-binding domains"/>
    <property type="match status" value="1"/>
</dbReference>
<dbReference type="Proteomes" id="UP000092741">
    <property type="component" value="Chromosome 1"/>
</dbReference>
<dbReference type="PANTHER" id="PTHR40661">
    <property type="match status" value="1"/>
</dbReference>
<dbReference type="InterPro" id="IPR015927">
    <property type="entry name" value="Peptidase_S24_S26A/B/C"/>
</dbReference>
<gene>
    <name evidence="5" type="ORF">BA890_08945</name>
</gene>
<sequence>MTELKVQSRSFTIEPMVHSENVRSNFAQRLAQACTKAGIEDHGRGVILAKALKVTPKAVSKWLNAESMPRQNKMEELANLLKVDLFWLQYGKHHSGSNPNEPQQPTEANAEILGEIDAWDRKTPLSDDEVEVPFFADIRLSAGSGEVAEREHTGLKLRFAKSTLRRYNVPPECAVCVKATGNSMEPVLPDGSTVGIDTSSTGVVDGKMYAINHSGELRVKLLYKTPGGGLRVRSYNSEEHPEERYSQEQATDIVVLGRVFWYSVML</sequence>
<dbReference type="Pfam" id="PF00717">
    <property type="entry name" value="Peptidase_S24"/>
    <property type="match status" value="1"/>
</dbReference>
<dbReference type="Pfam" id="PF01381">
    <property type="entry name" value="HTH_3"/>
    <property type="match status" value="1"/>
</dbReference>
<dbReference type="InterPro" id="IPR039418">
    <property type="entry name" value="LexA-like"/>
</dbReference>
<dbReference type="SUPFAM" id="SSF51306">
    <property type="entry name" value="LexA/Signal peptidase"/>
    <property type="match status" value="1"/>
</dbReference>
<dbReference type="KEGG" id="vna:PN96_04345"/>
<evidence type="ECO:0000313" key="6">
    <source>
        <dbReference type="Proteomes" id="UP000092741"/>
    </source>
</evidence>
<dbReference type="GeneID" id="70912009"/>
<dbReference type="Gene3D" id="2.10.109.10">
    <property type="entry name" value="Umud Fragment, subunit A"/>
    <property type="match status" value="1"/>
</dbReference>
<name>A0AAN1CWS3_VIBNA</name>
<keyword evidence="6" id="KW-1185">Reference proteome</keyword>
<keyword evidence="3" id="KW-0804">Transcription</keyword>
<dbReference type="InterPro" id="IPR036286">
    <property type="entry name" value="LexA/Signal_pep-like_sf"/>
</dbReference>
<dbReference type="EMBL" id="CP016345">
    <property type="protein sequence ID" value="ANQ12890.1"/>
    <property type="molecule type" value="Genomic_DNA"/>
</dbReference>
<evidence type="ECO:0000256" key="3">
    <source>
        <dbReference type="ARBA" id="ARBA00023163"/>
    </source>
</evidence>
<dbReference type="GO" id="GO:0003677">
    <property type="term" value="F:DNA binding"/>
    <property type="evidence" value="ECO:0007669"/>
    <property type="project" value="UniProtKB-KW"/>
</dbReference>
<dbReference type="Gene3D" id="1.10.260.40">
    <property type="entry name" value="lambda repressor-like DNA-binding domains"/>
    <property type="match status" value="1"/>
</dbReference>
<dbReference type="AlphaFoldDB" id="A0AAN1CWS3"/>
<proteinExistence type="predicted"/>
<protein>
    <submittedName>
        <fullName evidence="5">XRE family transcriptional regulator</fullName>
    </submittedName>
</protein>
<evidence type="ECO:0000259" key="4">
    <source>
        <dbReference type="PROSITE" id="PS50943"/>
    </source>
</evidence>
<evidence type="ECO:0000256" key="2">
    <source>
        <dbReference type="ARBA" id="ARBA00023125"/>
    </source>
</evidence>
<dbReference type="CDD" id="cd00093">
    <property type="entry name" value="HTH_XRE"/>
    <property type="match status" value="1"/>
</dbReference>
<dbReference type="RefSeq" id="WP_020335502.1">
    <property type="nucleotide sequence ID" value="NZ_ATFJ01000037.1"/>
</dbReference>
<dbReference type="PROSITE" id="PS50943">
    <property type="entry name" value="HTH_CROC1"/>
    <property type="match status" value="1"/>
</dbReference>